<organism evidence="7 8">
    <name type="scientific">Aquicella siphonis</name>
    <dbReference type="NCBI Taxonomy" id="254247"/>
    <lineage>
        <taxon>Bacteria</taxon>
        <taxon>Pseudomonadati</taxon>
        <taxon>Pseudomonadota</taxon>
        <taxon>Gammaproteobacteria</taxon>
        <taxon>Legionellales</taxon>
        <taxon>Coxiellaceae</taxon>
        <taxon>Aquicella</taxon>
    </lineage>
</organism>
<evidence type="ECO:0000256" key="5">
    <source>
        <dbReference type="HAMAP-Rule" id="MF_00671"/>
    </source>
</evidence>
<dbReference type="Proteomes" id="UP000324194">
    <property type="component" value="Chromosome 1"/>
</dbReference>
<feature type="domain" description="TolB N-terminal" evidence="6">
    <location>
        <begin position="25"/>
        <end position="124"/>
    </location>
</feature>
<dbReference type="Pfam" id="PF07676">
    <property type="entry name" value="PD40"/>
    <property type="match status" value="3"/>
</dbReference>
<accession>A0A5E4PG09</accession>
<dbReference type="SUPFAM" id="SSF69304">
    <property type="entry name" value="Tricorn protease N-terminal domain"/>
    <property type="match status" value="1"/>
</dbReference>
<dbReference type="KEGG" id="asip:AQUSIP_05890"/>
<dbReference type="InterPro" id="IPR011042">
    <property type="entry name" value="6-blade_b-propeller_TolB-like"/>
</dbReference>
<gene>
    <name evidence="5 7" type="primary">tolB</name>
    <name evidence="7" type="ORF">AQUSIP_05890</name>
</gene>
<dbReference type="OrthoDB" id="9802240at2"/>
<dbReference type="InterPro" id="IPR011659">
    <property type="entry name" value="WD40"/>
</dbReference>
<evidence type="ECO:0000256" key="4">
    <source>
        <dbReference type="ARBA" id="ARBA00022764"/>
    </source>
</evidence>
<evidence type="ECO:0000259" key="6">
    <source>
        <dbReference type="Pfam" id="PF04052"/>
    </source>
</evidence>
<dbReference type="PANTHER" id="PTHR36842">
    <property type="entry name" value="PROTEIN TOLB HOMOLOG"/>
    <property type="match status" value="1"/>
</dbReference>
<evidence type="ECO:0000256" key="3">
    <source>
        <dbReference type="ARBA" id="ARBA00022729"/>
    </source>
</evidence>
<evidence type="ECO:0000313" key="7">
    <source>
        <dbReference type="EMBL" id="VVC75301.1"/>
    </source>
</evidence>
<dbReference type="InterPro" id="IPR014167">
    <property type="entry name" value="Tol-Pal_TolB"/>
</dbReference>
<evidence type="ECO:0000313" key="8">
    <source>
        <dbReference type="Proteomes" id="UP000324194"/>
    </source>
</evidence>
<dbReference type="NCBIfam" id="TIGR02800">
    <property type="entry name" value="propeller_TolB"/>
    <property type="match status" value="1"/>
</dbReference>
<reference evidence="7 8" key="1">
    <citation type="submission" date="2019-08" db="EMBL/GenBank/DDBJ databases">
        <authorList>
            <person name="Guy L."/>
        </authorList>
    </citation>
    <scope>NUCLEOTIDE SEQUENCE [LARGE SCALE GENOMIC DNA]</scope>
    <source>
        <strain evidence="7 8">SGT-108</strain>
    </source>
</reference>
<dbReference type="HAMAP" id="MF_00671">
    <property type="entry name" value="TolB"/>
    <property type="match status" value="1"/>
</dbReference>
<dbReference type="RefSeq" id="WP_148338466.1">
    <property type="nucleotide sequence ID" value="NZ_LR699119.1"/>
</dbReference>
<dbReference type="Gene3D" id="3.40.50.10070">
    <property type="entry name" value="TolB, N-terminal domain"/>
    <property type="match status" value="1"/>
</dbReference>
<dbReference type="SUPFAM" id="SSF52964">
    <property type="entry name" value="TolB, N-terminal domain"/>
    <property type="match status" value="1"/>
</dbReference>
<dbReference type="Pfam" id="PF04052">
    <property type="entry name" value="TolB_N"/>
    <property type="match status" value="1"/>
</dbReference>
<evidence type="ECO:0000256" key="1">
    <source>
        <dbReference type="ARBA" id="ARBA00004418"/>
    </source>
</evidence>
<keyword evidence="5" id="KW-0131">Cell cycle</keyword>
<keyword evidence="5" id="KW-0132">Cell division</keyword>
<dbReference type="PANTHER" id="PTHR36842:SF1">
    <property type="entry name" value="PROTEIN TOLB"/>
    <property type="match status" value="1"/>
</dbReference>
<name>A0A5E4PG09_9COXI</name>
<protein>
    <recommendedName>
        <fullName evidence="5">Tol-Pal system protein TolB</fullName>
    </recommendedName>
</protein>
<comment type="subcellular location">
    <subcellularLocation>
        <location evidence="1 5">Periplasm</location>
    </subcellularLocation>
</comment>
<dbReference type="GO" id="GO:0051301">
    <property type="term" value="P:cell division"/>
    <property type="evidence" value="ECO:0007669"/>
    <property type="project" value="UniProtKB-UniRule"/>
</dbReference>
<dbReference type="EMBL" id="LR699119">
    <property type="protein sequence ID" value="VVC75301.1"/>
    <property type="molecule type" value="Genomic_DNA"/>
</dbReference>
<dbReference type="AlphaFoldDB" id="A0A5E4PG09"/>
<keyword evidence="4 5" id="KW-0574">Periplasm</keyword>
<comment type="subunit">
    <text evidence="5">The Tol-Pal system is composed of five core proteins: the inner membrane proteins TolA, TolQ and TolR, the periplasmic protein TolB and the outer membrane protein Pal. They form a network linking the inner and outer membranes and the peptidoglycan layer.</text>
</comment>
<proteinExistence type="inferred from homology"/>
<dbReference type="InterPro" id="IPR007195">
    <property type="entry name" value="TolB_N"/>
</dbReference>
<sequence>MRKILSLILFVVTITLPYTASAILSMELTRGVAGAIPVAVVPFAGAADAPQDVSGVVTNDLTNSGRFKVFGRNALSEFPSEADQVSVEYFRRLGTDNVVIGKVNALSGDRYNVRFQLLDMFRGKGAERVVLEKNYTVSGGELRKLSHHISDLIYERITGVRGVFSTKIAYVVIQRPVNAAPRYILEVSDQDGYNPRPLLNSPEPIMSPSWSPNGRQIAYVSFENRKAGIYLQDVMTGGRRLLSEFPGINGAPAWSPDGGRLALVLSKSGSPNIYVMDIGSGSLTQITRDYYINTEPAWAPDGKSLLYTSNRSGGPQIYQANLASGASSRVSFDGDYNARASFTRDGKYIAMIHKVSGIYNIGLLDLDTGTMRVLGSSAGDSASPSIAPNGSMILYDTVYGGRNVLAMVSTDGRIQLRLPARNGEAQDPAWSPFMG</sequence>
<dbReference type="Gene3D" id="2.120.10.30">
    <property type="entry name" value="TolB, C-terminal domain"/>
    <property type="match status" value="1"/>
</dbReference>
<comment type="function">
    <text evidence="5">Part of the Tol-Pal system, which plays a role in outer membrane invagination during cell division and is important for maintaining outer membrane integrity.</text>
</comment>
<keyword evidence="8" id="KW-1185">Reference proteome</keyword>
<evidence type="ECO:0000256" key="2">
    <source>
        <dbReference type="ARBA" id="ARBA00009820"/>
    </source>
</evidence>
<dbReference type="GO" id="GO:0017038">
    <property type="term" value="P:protein import"/>
    <property type="evidence" value="ECO:0007669"/>
    <property type="project" value="InterPro"/>
</dbReference>
<comment type="similarity">
    <text evidence="2 5">Belongs to the TolB family.</text>
</comment>
<dbReference type="GO" id="GO:0042597">
    <property type="term" value="C:periplasmic space"/>
    <property type="evidence" value="ECO:0007669"/>
    <property type="project" value="UniProtKB-SubCell"/>
</dbReference>
<keyword evidence="3 5" id="KW-0732">Signal</keyword>